<accession>A0A9P7C2S2</accession>
<reference evidence="1 2" key="1">
    <citation type="journal article" date="2020" name="Microb. Genom.">
        <title>Genetic diversity of clinical and environmental Mucorales isolates obtained from an investigation of mucormycosis cases among solid organ transplant recipients.</title>
        <authorList>
            <person name="Nguyen M.H."/>
            <person name="Kaul D."/>
            <person name="Muto C."/>
            <person name="Cheng S.J."/>
            <person name="Richter R.A."/>
            <person name="Bruno V.M."/>
            <person name="Liu G."/>
            <person name="Beyhan S."/>
            <person name="Sundermann A.J."/>
            <person name="Mounaud S."/>
            <person name="Pasculle A.W."/>
            <person name="Nierman W.C."/>
            <person name="Driscoll E."/>
            <person name="Cumbie R."/>
            <person name="Clancy C.J."/>
            <person name="Dupont C.L."/>
        </authorList>
    </citation>
    <scope>NUCLEOTIDE SEQUENCE [LARGE SCALE GENOMIC DNA]</scope>
    <source>
        <strain evidence="1 2">GL24</strain>
    </source>
</reference>
<dbReference type="EMBL" id="JAANIU010009021">
    <property type="protein sequence ID" value="KAG1533849.1"/>
    <property type="molecule type" value="Genomic_DNA"/>
</dbReference>
<dbReference type="AlphaFoldDB" id="A0A9P7C2S2"/>
<sequence>MPGADCTGVDSAAGVTMPCASSSVAVGVGNGVVSFGTLCCFGTTSTCCGSTYLGGGGSGLGSSLGISRTVVVSRGSVVMAW</sequence>
<gene>
    <name evidence="1" type="ORF">G6F50_015731</name>
</gene>
<evidence type="ECO:0000313" key="2">
    <source>
        <dbReference type="Proteomes" id="UP000740926"/>
    </source>
</evidence>
<protein>
    <submittedName>
        <fullName evidence="1">Uncharacterized protein</fullName>
    </submittedName>
</protein>
<evidence type="ECO:0000313" key="1">
    <source>
        <dbReference type="EMBL" id="KAG1533849.1"/>
    </source>
</evidence>
<dbReference type="Proteomes" id="UP000740926">
    <property type="component" value="Unassembled WGS sequence"/>
</dbReference>
<comment type="caution">
    <text evidence="1">The sequence shown here is derived from an EMBL/GenBank/DDBJ whole genome shotgun (WGS) entry which is preliminary data.</text>
</comment>
<organism evidence="1 2">
    <name type="scientific">Rhizopus delemar</name>
    <dbReference type="NCBI Taxonomy" id="936053"/>
    <lineage>
        <taxon>Eukaryota</taxon>
        <taxon>Fungi</taxon>
        <taxon>Fungi incertae sedis</taxon>
        <taxon>Mucoromycota</taxon>
        <taxon>Mucoromycotina</taxon>
        <taxon>Mucoromycetes</taxon>
        <taxon>Mucorales</taxon>
        <taxon>Mucorineae</taxon>
        <taxon>Rhizopodaceae</taxon>
        <taxon>Rhizopus</taxon>
    </lineage>
</organism>
<name>A0A9P7C2S2_9FUNG</name>
<proteinExistence type="predicted"/>
<keyword evidence="2" id="KW-1185">Reference proteome</keyword>